<keyword evidence="4 13" id="KW-0812">Transmembrane</keyword>
<comment type="function">
    <text evidence="12">Catalyzes the acylation of glycosyl-4,4'-diaponeurosporenoate, i.e. the esterification of glucose at the C6'' position with the carboxyl group of the C(15) fatty acid 12-methyltetradecanoic acid, to yield staphyloxanthin. This is the last step in the biosynthesis of this orange pigment, present in most staphylococci strains.</text>
</comment>
<evidence type="ECO:0000256" key="4">
    <source>
        <dbReference type="ARBA" id="ARBA00022692"/>
    </source>
</evidence>
<proteinExistence type="inferred from homology"/>
<dbReference type="AlphaFoldDB" id="A0A934RCI0"/>
<keyword evidence="6 13" id="KW-1133">Transmembrane helix</keyword>
<evidence type="ECO:0000256" key="5">
    <source>
        <dbReference type="ARBA" id="ARBA00022729"/>
    </source>
</evidence>
<comment type="subcellular location">
    <subcellularLocation>
        <location evidence="1">Cell membrane</location>
        <topology evidence="1">Single-pass membrane protein</topology>
    </subcellularLocation>
</comment>
<organism evidence="14 15">
    <name type="scientific">Haloferula rosea</name>
    <dbReference type="NCBI Taxonomy" id="490093"/>
    <lineage>
        <taxon>Bacteria</taxon>
        <taxon>Pseudomonadati</taxon>
        <taxon>Verrucomicrobiota</taxon>
        <taxon>Verrucomicrobiia</taxon>
        <taxon>Verrucomicrobiales</taxon>
        <taxon>Verrucomicrobiaceae</taxon>
        <taxon>Haloferula</taxon>
    </lineage>
</organism>
<evidence type="ECO:0000313" key="15">
    <source>
        <dbReference type="Proteomes" id="UP000658278"/>
    </source>
</evidence>
<reference evidence="14" key="1">
    <citation type="submission" date="2021-01" db="EMBL/GenBank/DDBJ databases">
        <title>Modified the classification status of verrucomicrobia.</title>
        <authorList>
            <person name="Feng X."/>
        </authorList>
    </citation>
    <scope>NUCLEOTIDE SEQUENCE</scope>
    <source>
        <strain evidence="14">KCTC 22201</strain>
    </source>
</reference>
<dbReference type="EMBL" id="JAENII010000002">
    <property type="protein sequence ID" value="MBK1826086.1"/>
    <property type="molecule type" value="Genomic_DNA"/>
</dbReference>
<keyword evidence="8" id="KW-0012">Acyltransferase</keyword>
<evidence type="ECO:0000256" key="12">
    <source>
        <dbReference type="ARBA" id="ARBA00025324"/>
    </source>
</evidence>
<keyword evidence="3" id="KW-0808">Transferase</keyword>
<dbReference type="Proteomes" id="UP000658278">
    <property type="component" value="Unassembled WGS sequence"/>
</dbReference>
<evidence type="ECO:0000256" key="8">
    <source>
        <dbReference type="ARBA" id="ARBA00023315"/>
    </source>
</evidence>
<comment type="caution">
    <text evidence="14">The sequence shown here is derived from an EMBL/GenBank/DDBJ whole genome shotgun (WGS) entry which is preliminary data.</text>
</comment>
<sequence length="163" mass="18669">MWIDLPMLWIGLLNGLGIPAAHLGVSWIFTRMPLAWFHPSWFPFAAFPGETRGLYDRLFRVKSWKGAIPDAGPWFGGFAKKRLRSSDREFTERFVAETCRSEAAHWVQCLVIIGFVVWTPMPWAWVILAYAPLSNLPCIVLQRQNRLRLAGILRRLEGDKASS</sequence>
<accession>A0A934RCI0</accession>
<keyword evidence="7 13" id="KW-0472">Membrane</keyword>
<dbReference type="Pfam" id="PF18927">
    <property type="entry name" value="CrtO"/>
    <property type="match status" value="1"/>
</dbReference>
<evidence type="ECO:0000256" key="3">
    <source>
        <dbReference type="ARBA" id="ARBA00022679"/>
    </source>
</evidence>
<keyword evidence="2" id="KW-1003">Cell membrane</keyword>
<dbReference type="GO" id="GO:0005886">
    <property type="term" value="C:plasma membrane"/>
    <property type="evidence" value="ECO:0007669"/>
    <property type="project" value="UniProtKB-SubCell"/>
</dbReference>
<comment type="pathway">
    <text evidence="9">Carotenoid biosynthesis; staphyloxanthin biosynthesis; staphyloxanthin from farnesyl diphosphate: step 5/5.</text>
</comment>
<dbReference type="GO" id="GO:0016746">
    <property type="term" value="F:acyltransferase activity"/>
    <property type="evidence" value="ECO:0007669"/>
    <property type="project" value="UniProtKB-KW"/>
</dbReference>
<dbReference type="RefSeq" id="WP_200276433.1">
    <property type="nucleotide sequence ID" value="NZ_JAENII010000002.1"/>
</dbReference>
<evidence type="ECO:0000256" key="1">
    <source>
        <dbReference type="ARBA" id="ARBA00004162"/>
    </source>
</evidence>
<evidence type="ECO:0000313" key="14">
    <source>
        <dbReference type="EMBL" id="MBK1826086.1"/>
    </source>
</evidence>
<comment type="similarity">
    <text evidence="10">Belongs to the acyltransferase CrtO family.</text>
</comment>
<protein>
    <recommendedName>
        <fullName evidence="11">Glycosyl-4,4'-diaponeurosporenoate acyltransferase</fullName>
    </recommendedName>
</protein>
<evidence type="ECO:0000256" key="11">
    <source>
        <dbReference type="ARBA" id="ARBA00023667"/>
    </source>
</evidence>
<feature type="transmembrane region" description="Helical" evidence="13">
    <location>
        <begin position="110"/>
        <end position="133"/>
    </location>
</feature>
<evidence type="ECO:0000256" key="13">
    <source>
        <dbReference type="SAM" id="Phobius"/>
    </source>
</evidence>
<evidence type="ECO:0000256" key="10">
    <source>
        <dbReference type="ARBA" id="ARBA00023603"/>
    </source>
</evidence>
<keyword evidence="5" id="KW-0732">Signal</keyword>
<evidence type="ECO:0000256" key="7">
    <source>
        <dbReference type="ARBA" id="ARBA00023136"/>
    </source>
</evidence>
<feature type="transmembrane region" description="Helical" evidence="13">
    <location>
        <begin position="6"/>
        <end position="29"/>
    </location>
</feature>
<evidence type="ECO:0000256" key="6">
    <source>
        <dbReference type="ARBA" id="ARBA00022989"/>
    </source>
</evidence>
<gene>
    <name evidence="14" type="ORF">JIN81_03585</name>
</gene>
<name>A0A934RCI0_9BACT</name>
<keyword evidence="15" id="KW-1185">Reference proteome</keyword>
<dbReference type="InterPro" id="IPR044021">
    <property type="entry name" value="CrtO"/>
</dbReference>
<evidence type="ECO:0000256" key="2">
    <source>
        <dbReference type="ARBA" id="ARBA00022475"/>
    </source>
</evidence>
<evidence type="ECO:0000256" key="9">
    <source>
        <dbReference type="ARBA" id="ARBA00023588"/>
    </source>
</evidence>